<feature type="domain" description="Amidohydrolase-related" evidence="7">
    <location>
        <begin position="48"/>
        <end position="429"/>
    </location>
</feature>
<gene>
    <name evidence="6" type="primary">allB</name>
    <name evidence="8" type="ORF">BleG1_1729</name>
</gene>
<dbReference type="KEGG" id="ble:BleG1_1729"/>
<dbReference type="InterPro" id="IPR047604">
    <property type="entry name" value="Allantoinase_bact"/>
</dbReference>
<evidence type="ECO:0000256" key="2">
    <source>
        <dbReference type="ARBA" id="ARBA00022631"/>
    </source>
</evidence>
<dbReference type="EMBL" id="CP003923">
    <property type="protein sequence ID" value="AIC94307.1"/>
    <property type="molecule type" value="Genomic_DNA"/>
</dbReference>
<evidence type="ECO:0000313" key="8">
    <source>
        <dbReference type="EMBL" id="AIC94307.1"/>
    </source>
</evidence>
<dbReference type="PANTHER" id="PTHR43668:SF4">
    <property type="entry name" value="ALLANTOINASE"/>
    <property type="match status" value="1"/>
</dbReference>
<dbReference type="OrthoDB" id="9765462at2"/>
<evidence type="ECO:0000259" key="7">
    <source>
        <dbReference type="Pfam" id="PF01979"/>
    </source>
</evidence>
<feature type="binding site" evidence="6">
    <location>
        <position position="59"/>
    </location>
    <ligand>
        <name>Zn(2+)</name>
        <dbReference type="ChEBI" id="CHEBI:29105"/>
        <label>1</label>
    </ligand>
</feature>
<dbReference type="Gene3D" id="3.20.20.140">
    <property type="entry name" value="Metal-dependent hydrolases"/>
    <property type="match status" value="1"/>
</dbReference>
<comment type="catalytic activity">
    <reaction evidence="6">
        <text>(S)-allantoin + H2O = allantoate + H(+)</text>
        <dbReference type="Rhea" id="RHEA:17029"/>
        <dbReference type="ChEBI" id="CHEBI:15377"/>
        <dbReference type="ChEBI" id="CHEBI:15378"/>
        <dbReference type="ChEBI" id="CHEBI:15678"/>
        <dbReference type="ChEBI" id="CHEBI:17536"/>
        <dbReference type="EC" id="3.5.2.5"/>
    </reaction>
</comment>
<evidence type="ECO:0000313" key="9">
    <source>
        <dbReference type="Proteomes" id="UP000027142"/>
    </source>
</evidence>
<comment type="subunit">
    <text evidence="1 6">Homotetramer.</text>
</comment>
<dbReference type="Gene3D" id="2.30.40.10">
    <property type="entry name" value="Urease, subunit C, domain 1"/>
    <property type="match status" value="1"/>
</dbReference>
<dbReference type="InterPro" id="IPR050138">
    <property type="entry name" value="DHOase/Allantoinase_Hydrolase"/>
</dbReference>
<dbReference type="InterPro" id="IPR032466">
    <property type="entry name" value="Metal_Hydrolase"/>
</dbReference>
<comment type="pathway">
    <text evidence="6">Nitrogen metabolism; (S)-allantoin degradation; allantoate from (S)-allantoin: step 1/1.</text>
</comment>
<dbReference type="eggNOG" id="COG0044">
    <property type="taxonomic scope" value="Bacteria"/>
</dbReference>
<name>A0A060LVT0_9BACI</name>
<accession>A0A060LVT0</accession>
<feature type="binding site" description="via carbamate group" evidence="6">
    <location>
        <position position="144"/>
    </location>
    <ligand>
        <name>Zn(2+)</name>
        <dbReference type="ChEBI" id="CHEBI:29105"/>
        <label>1</label>
    </ligand>
</feature>
<dbReference type="SUPFAM" id="SSF51338">
    <property type="entry name" value="Composite domain of metallo-dependent hydrolases"/>
    <property type="match status" value="1"/>
</dbReference>
<feature type="modified residue" description="N6-carboxylysine" evidence="6">
    <location>
        <position position="144"/>
    </location>
</feature>
<comment type="function">
    <text evidence="6">Catalyzes the conversion of allantoin (5-ureidohydantoin) to allantoic acid by hydrolytic cleavage of the five-member hydantoin ring.</text>
</comment>
<dbReference type="GO" id="GO:0050897">
    <property type="term" value="F:cobalt ion binding"/>
    <property type="evidence" value="ECO:0007669"/>
    <property type="project" value="InterPro"/>
</dbReference>
<dbReference type="InterPro" id="IPR017593">
    <property type="entry name" value="Allantoinase"/>
</dbReference>
<dbReference type="EC" id="3.5.2.5" evidence="6"/>
<dbReference type="NCBIfam" id="TIGR03178">
    <property type="entry name" value="allantoinase"/>
    <property type="match status" value="1"/>
</dbReference>
<keyword evidence="9" id="KW-1185">Reference proteome</keyword>
<evidence type="ECO:0000256" key="4">
    <source>
        <dbReference type="ARBA" id="ARBA00022801"/>
    </source>
</evidence>
<keyword evidence="2 6" id="KW-0659">Purine metabolism</keyword>
<dbReference type="SUPFAM" id="SSF51556">
    <property type="entry name" value="Metallo-dependent hydrolases"/>
    <property type="match status" value="1"/>
</dbReference>
<comment type="similarity">
    <text evidence="6">Belongs to the metallo-dependent hydrolases superfamily. Allantoinase family.</text>
</comment>
<dbReference type="GO" id="GO:0008270">
    <property type="term" value="F:zinc ion binding"/>
    <property type="evidence" value="ECO:0007669"/>
    <property type="project" value="InterPro"/>
</dbReference>
<keyword evidence="5 6" id="KW-0862">Zinc</keyword>
<dbReference type="UniPathway" id="UPA00395">
    <property type="reaction ID" value="UER00653"/>
</dbReference>
<evidence type="ECO:0000256" key="1">
    <source>
        <dbReference type="ARBA" id="ARBA00011881"/>
    </source>
</evidence>
<evidence type="ECO:0000256" key="6">
    <source>
        <dbReference type="HAMAP-Rule" id="MF_01645"/>
    </source>
</evidence>
<dbReference type="InterPro" id="IPR011059">
    <property type="entry name" value="Metal-dep_hydrolase_composite"/>
</dbReference>
<comment type="cofactor">
    <cofactor evidence="6">
        <name>Zn(2+)</name>
        <dbReference type="ChEBI" id="CHEBI:29105"/>
    </cofactor>
    <text evidence="6">Binds 2 Zn(2+) ions per subunit.</text>
</comment>
<evidence type="ECO:0000256" key="5">
    <source>
        <dbReference type="ARBA" id="ARBA00022833"/>
    </source>
</evidence>
<proteinExistence type="inferred from homology"/>
<keyword evidence="4 6" id="KW-0378">Hydrolase</keyword>
<feature type="binding site" evidence="6">
    <location>
        <position position="239"/>
    </location>
    <ligand>
        <name>Zn(2+)</name>
        <dbReference type="ChEBI" id="CHEBI:29105"/>
        <label>2</label>
    </ligand>
</feature>
<dbReference type="GO" id="GO:0000256">
    <property type="term" value="P:allantoin catabolic process"/>
    <property type="evidence" value="ECO:0007669"/>
    <property type="project" value="UniProtKB-UniRule"/>
</dbReference>
<protein>
    <recommendedName>
        <fullName evidence="6">Allantoinase</fullName>
        <ecNumber evidence="6">3.5.2.5</ecNumber>
    </recommendedName>
    <alternativeName>
        <fullName evidence="6">Allantoin-utilizing enzyme</fullName>
    </alternativeName>
</protein>
<dbReference type="GO" id="GO:0005737">
    <property type="term" value="C:cytoplasm"/>
    <property type="evidence" value="ECO:0007669"/>
    <property type="project" value="TreeGrafter"/>
</dbReference>
<keyword evidence="3 6" id="KW-0479">Metal-binding</keyword>
<evidence type="ECO:0000256" key="3">
    <source>
        <dbReference type="ARBA" id="ARBA00022723"/>
    </source>
</evidence>
<feature type="binding site" evidence="6">
    <location>
        <position position="57"/>
    </location>
    <ligand>
        <name>Zn(2+)</name>
        <dbReference type="ChEBI" id="CHEBI:29105"/>
        <label>1</label>
    </ligand>
</feature>
<dbReference type="GO" id="GO:0004038">
    <property type="term" value="F:allantoinase activity"/>
    <property type="evidence" value="ECO:0007669"/>
    <property type="project" value="UniProtKB-UniRule"/>
</dbReference>
<dbReference type="InterPro" id="IPR006680">
    <property type="entry name" value="Amidohydro-rel"/>
</dbReference>
<dbReference type="HAMAP" id="MF_01645">
    <property type="entry name" value="Hydantoinase"/>
    <property type="match status" value="1"/>
</dbReference>
<dbReference type="PANTHER" id="PTHR43668">
    <property type="entry name" value="ALLANTOINASE"/>
    <property type="match status" value="1"/>
</dbReference>
<feature type="binding site" evidence="6">
    <location>
        <position position="312"/>
    </location>
    <ligand>
        <name>Zn(2+)</name>
        <dbReference type="ChEBI" id="CHEBI:29105"/>
        <label>1</label>
    </ligand>
</feature>
<organism evidence="8 9">
    <name type="scientific">Shouchella lehensis G1</name>
    <dbReference type="NCBI Taxonomy" id="1246626"/>
    <lineage>
        <taxon>Bacteria</taxon>
        <taxon>Bacillati</taxon>
        <taxon>Bacillota</taxon>
        <taxon>Bacilli</taxon>
        <taxon>Bacillales</taxon>
        <taxon>Bacillaceae</taxon>
        <taxon>Shouchella</taxon>
    </lineage>
</organism>
<dbReference type="RefSeq" id="WP_038479510.1">
    <property type="nucleotide sequence ID" value="NZ_CP003923.1"/>
</dbReference>
<dbReference type="PATRIC" id="fig|1246626.3.peg.1722"/>
<dbReference type="NCBIfam" id="TIGR00857">
    <property type="entry name" value="pyrC_multi"/>
    <property type="match status" value="1"/>
</dbReference>
<dbReference type="STRING" id="1246626.BleG1_1729"/>
<sequence length="449" mass="49348">MVDLRICGGRVVLHDRILETDIGMTNGVIETIGVVHSAAKTIDAKGQLVFPGGIDTHVHFSEPGRTEWEGFKTGSQALAAGGVTTYVEMPLNALPATTNIDNLQLKLNRAKTKNLVDYSFYGGLTSENLADIEALADREVIAFKCFLSTCGSGQPGDFSNVDDATLKKGMEILARKGKILCLHAEDASLTDRLEMELISEGKKDAQAFLASRPIEAEVLAVKKAIAYSRETGCAIHFVHISSAEAIAEIQQAKRERLDVTVESCPHYFVFSAEELPKLGTLAKCQPPLRKKEDVSKLWDCLLRGEIDWLTSDHSPCTIDLKEGDFFTAWGGITGCQNTIDIMYDEAVKKRGMSASAFAKLIATTPTKRFNLEQKGELAVGKDADLFFLDDTTSYTLQQEDLYYKNPYSPYVGRTIACRVTKTIVRGQVVYDVEKGCRKETVGKLVKVLN</sequence>
<dbReference type="GO" id="GO:0006145">
    <property type="term" value="P:purine nucleobase catabolic process"/>
    <property type="evidence" value="ECO:0007669"/>
    <property type="project" value="TreeGrafter"/>
</dbReference>
<feature type="binding site" evidence="6">
    <location>
        <position position="183"/>
    </location>
    <ligand>
        <name>Zn(2+)</name>
        <dbReference type="ChEBI" id="CHEBI:29105"/>
        <label>2</label>
    </ligand>
</feature>
<feature type="binding site" description="via carbamate group" evidence="6">
    <location>
        <position position="144"/>
    </location>
    <ligand>
        <name>Zn(2+)</name>
        <dbReference type="ChEBI" id="CHEBI:29105"/>
        <label>2</label>
    </ligand>
</feature>
<dbReference type="HOGENOM" id="CLU_015572_4_2_9"/>
<dbReference type="Proteomes" id="UP000027142">
    <property type="component" value="Chromosome"/>
</dbReference>
<reference evidence="8 9" key="1">
    <citation type="journal article" date="2014" name="Gene">
        <title>A comparative genomic analysis of the alkalitolerant soil bacterium Bacillus lehensis G1.</title>
        <authorList>
            <person name="Noor Y.M."/>
            <person name="Samsulrizal N.H."/>
            <person name="Jema'on N.A."/>
            <person name="Low K.O."/>
            <person name="Ramli A.N."/>
            <person name="Alias N.I."/>
            <person name="Damis S.I."/>
            <person name="Fuzi S.F."/>
            <person name="Isa M.N."/>
            <person name="Murad A.M."/>
            <person name="Raih M.F."/>
            <person name="Bakar F.D."/>
            <person name="Najimudin N."/>
            <person name="Mahadi N.M."/>
            <person name="Illias R.M."/>
        </authorList>
    </citation>
    <scope>NUCLEOTIDE SEQUENCE [LARGE SCALE GENOMIC DNA]</scope>
    <source>
        <strain evidence="8 9">G1</strain>
    </source>
</reference>
<dbReference type="Pfam" id="PF01979">
    <property type="entry name" value="Amidohydro_1"/>
    <property type="match status" value="1"/>
</dbReference>
<dbReference type="AlphaFoldDB" id="A0A060LVT0"/>
<comment type="PTM">
    <text evidence="6">Carboxylation allows a single lysine to coordinate two zinc ions.</text>
</comment>